<sequence length="82" mass="8911">METFVAGSSRWIVLVGFWIMPNFASEAARTIGDEPQYAVLAAVCITIGCRVAGISVLLVRLMGRFVWENGSLSPRDAHSAKL</sequence>
<keyword evidence="3" id="KW-1185">Reference proteome</keyword>
<gene>
    <name evidence="2" type="ORF">M440DRAFT_1403065</name>
</gene>
<keyword evidence="1" id="KW-1133">Transmembrane helix</keyword>
<accession>A0A2T4BZ30</accession>
<feature type="non-terminal residue" evidence="2">
    <location>
        <position position="82"/>
    </location>
</feature>
<dbReference type="Proteomes" id="UP000240760">
    <property type="component" value="Unassembled WGS sequence"/>
</dbReference>
<keyword evidence="1" id="KW-0812">Transmembrane</keyword>
<evidence type="ECO:0000256" key="1">
    <source>
        <dbReference type="SAM" id="Phobius"/>
    </source>
</evidence>
<evidence type="ECO:0000313" key="3">
    <source>
        <dbReference type="Proteomes" id="UP000240760"/>
    </source>
</evidence>
<protein>
    <submittedName>
        <fullName evidence="2">Uncharacterized protein</fullName>
    </submittedName>
</protein>
<keyword evidence="1" id="KW-0472">Membrane</keyword>
<name>A0A2T4BZ30_TRILO</name>
<organism evidence="2 3">
    <name type="scientific">Trichoderma longibrachiatum ATCC 18648</name>
    <dbReference type="NCBI Taxonomy" id="983965"/>
    <lineage>
        <taxon>Eukaryota</taxon>
        <taxon>Fungi</taxon>
        <taxon>Dikarya</taxon>
        <taxon>Ascomycota</taxon>
        <taxon>Pezizomycotina</taxon>
        <taxon>Sordariomycetes</taxon>
        <taxon>Hypocreomycetidae</taxon>
        <taxon>Hypocreales</taxon>
        <taxon>Hypocreaceae</taxon>
        <taxon>Trichoderma</taxon>
    </lineage>
</organism>
<dbReference type="AlphaFoldDB" id="A0A2T4BZ30"/>
<evidence type="ECO:0000313" key="2">
    <source>
        <dbReference type="EMBL" id="PTB74568.1"/>
    </source>
</evidence>
<reference evidence="2 3" key="1">
    <citation type="submission" date="2016-07" db="EMBL/GenBank/DDBJ databases">
        <title>Multiple horizontal gene transfer events from other fungi enriched the ability of initially mycotrophic Trichoderma (Ascomycota) to feed on dead plant biomass.</title>
        <authorList>
            <consortium name="DOE Joint Genome Institute"/>
            <person name="Aerts A."/>
            <person name="Atanasova L."/>
            <person name="Chenthamara K."/>
            <person name="Zhang J."/>
            <person name="Grujic M."/>
            <person name="Henrissat B."/>
            <person name="Kuo A."/>
            <person name="Salamov A."/>
            <person name="Lipzen A."/>
            <person name="Labutti K."/>
            <person name="Barry K."/>
            <person name="Miao Y."/>
            <person name="Rahimi M.J."/>
            <person name="Shen Q."/>
            <person name="Grigoriev I.V."/>
            <person name="Kubicek C.P."/>
            <person name="Druzhinina I.S."/>
        </authorList>
    </citation>
    <scope>NUCLEOTIDE SEQUENCE [LARGE SCALE GENOMIC DNA]</scope>
    <source>
        <strain evidence="2 3">ATCC 18648</strain>
    </source>
</reference>
<proteinExistence type="predicted"/>
<feature type="transmembrane region" description="Helical" evidence="1">
    <location>
        <begin position="37"/>
        <end position="59"/>
    </location>
</feature>
<dbReference type="EMBL" id="KZ679135">
    <property type="protein sequence ID" value="PTB74568.1"/>
    <property type="molecule type" value="Genomic_DNA"/>
</dbReference>